<dbReference type="AlphaFoldDB" id="A0A0H2R7R5"/>
<sequence length="185" mass="21595">MPALRSFSFVNDGLDTSHISLLMQRNHNTPAIPSAVRATSYESTVYLRSTKVVEWELGRRWSLQVTWCFQHCFELVWDRFGTELPVNWTEDRPQAWEVNRSWTEQDRTEPYETLAGSSGLLLIFSIAAGESEGKAKKSSCRGERCSWGYILEHLMMARYFQYNWASGARLEIWDLKWFGRKGYVH</sequence>
<keyword evidence="2" id="KW-1185">Reference proteome</keyword>
<gene>
    <name evidence="1" type="ORF">SCHPADRAFT_983008</name>
</gene>
<dbReference type="EMBL" id="KQ086116">
    <property type="protein sequence ID" value="KLO07875.1"/>
    <property type="molecule type" value="Genomic_DNA"/>
</dbReference>
<proteinExistence type="predicted"/>
<evidence type="ECO:0000313" key="2">
    <source>
        <dbReference type="Proteomes" id="UP000053477"/>
    </source>
</evidence>
<accession>A0A0H2R7R5</accession>
<protein>
    <submittedName>
        <fullName evidence="1">Uncharacterized protein</fullName>
    </submittedName>
</protein>
<name>A0A0H2R7R5_9AGAM</name>
<dbReference type="InParanoid" id="A0A0H2R7R5"/>
<evidence type="ECO:0000313" key="1">
    <source>
        <dbReference type="EMBL" id="KLO07875.1"/>
    </source>
</evidence>
<reference evidence="1 2" key="1">
    <citation type="submission" date="2015-04" db="EMBL/GenBank/DDBJ databases">
        <title>Complete genome sequence of Schizopora paradoxa KUC8140, a cosmopolitan wood degrader in East Asia.</title>
        <authorList>
            <consortium name="DOE Joint Genome Institute"/>
            <person name="Min B."/>
            <person name="Park H."/>
            <person name="Jang Y."/>
            <person name="Kim J.-J."/>
            <person name="Kim K.H."/>
            <person name="Pangilinan J."/>
            <person name="Lipzen A."/>
            <person name="Riley R."/>
            <person name="Grigoriev I.V."/>
            <person name="Spatafora J.W."/>
            <person name="Choi I.-G."/>
        </authorList>
    </citation>
    <scope>NUCLEOTIDE SEQUENCE [LARGE SCALE GENOMIC DNA]</scope>
    <source>
        <strain evidence="1 2">KUC8140</strain>
    </source>
</reference>
<organism evidence="1 2">
    <name type="scientific">Schizopora paradoxa</name>
    <dbReference type="NCBI Taxonomy" id="27342"/>
    <lineage>
        <taxon>Eukaryota</taxon>
        <taxon>Fungi</taxon>
        <taxon>Dikarya</taxon>
        <taxon>Basidiomycota</taxon>
        <taxon>Agaricomycotina</taxon>
        <taxon>Agaricomycetes</taxon>
        <taxon>Hymenochaetales</taxon>
        <taxon>Schizoporaceae</taxon>
        <taxon>Schizopora</taxon>
    </lineage>
</organism>
<dbReference type="Proteomes" id="UP000053477">
    <property type="component" value="Unassembled WGS sequence"/>
</dbReference>